<dbReference type="AlphaFoldDB" id="A0A367ZWF8"/>
<protein>
    <submittedName>
        <fullName evidence="2">Glycosyl transferase group 1</fullName>
    </submittedName>
</protein>
<dbReference type="Proteomes" id="UP000252355">
    <property type="component" value="Unassembled WGS sequence"/>
</dbReference>
<organism evidence="2 3">
    <name type="scientific">Candidatus Ozemobacter sibiricus</name>
    <dbReference type="NCBI Taxonomy" id="2268124"/>
    <lineage>
        <taxon>Bacteria</taxon>
        <taxon>Candidatus Ozemobacteria</taxon>
        <taxon>Candidatus Ozemobacterales</taxon>
        <taxon>Candidatus Ozemobacteraceae</taxon>
        <taxon>Candidatus Ozemobacter</taxon>
    </lineage>
</organism>
<accession>A0A367ZWF8</accession>
<keyword evidence="2" id="KW-0808">Transferase</keyword>
<dbReference type="SUPFAM" id="SSF53756">
    <property type="entry name" value="UDP-Glycosyltransferase/glycogen phosphorylase"/>
    <property type="match status" value="1"/>
</dbReference>
<evidence type="ECO:0000313" key="3">
    <source>
        <dbReference type="Proteomes" id="UP000252355"/>
    </source>
</evidence>
<dbReference type="EMBL" id="QOQW01000001">
    <property type="protein sequence ID" value="RCK81661.1"/>
    <property type="molecule type" value="Genomic_DNA"/>
</dbReference>
<name>A0A367ZWF8_9BACT</name>
<sequence>MGDPSATTWAGRSLRELILGARGLEFPTAIQAATAYGHCPDLPLPPLVARVARRPPTGRVRLVCGPAAALPPDVDRGIYWALTTFDPFHPTAPELAALRLPELVFLPTEQHRDRAIAGGIPAEKLALAPVGVNARVFHDKAAPADFLAEEDGFIFVTVTSPLQRKGLDLLLRAYLEEFKAAEPVLLIVKLAHPAKPRKRFSYEIPDLAQRLGALNRLLARVLVVDDPIADEMLAALLARADAYVCAHRSFHTALTVREAMACGCPVIGPAPLQSLVGLDERSGFLVPTVPFSAPAGFLFAGSPPSELEEPDLGALRRCLREAFTDRAATRAKGREARRLAQKTFADWREASRGLADRLASVPRPRWSPDRRAAADAEEG</sequence>
<dbReference type="Gene3D" id="3.40.50.2000">
    <property type="entry name" value="Glycogen Phosphorylase B"/>
    <property type="match status" value="1"/>
</dbReference>
<dbReference type="GO" id="GO:0016740">
    <property type="term" value="F:transferase activity"/>
    <property type="evidence" value="ECO:0007669"/>
    <property type="project" value="UniProtKB-KW"/>
</dbReference>
<dbReference type="Pfam" id="PF13692">
    <property type="entry name" value="Glyco_trans_1_4"/>
    <property type="match status" value="1"/>
</dbReference>
<feature type="region of interest" description="Disordered" evidence="1">
    <location>
        <begin position="358"/>
        <end position="379"/>
    </location>
</feature>
<feature type="compositionally biased region" description="Basic and acidic residues" evidence="1">
    <location>
        <begin position="366"/>
        <end position="379"/>
    </location>
</feature>
<reference evidence="2 3" key="1">
    <citation type="submission" date="2018-05" db="EMBL/GenBank/DDBJ databases">
        <title>A metagenomic window into the 2 km-deep terrestrial subsurface aquifer revealed taxonomically and functionally diverse microbial community comprising novel uncultured bacterial lineages.</title>
        <authorList>
            <person name="Kadnikov V.V."/>
            <person name="Mardanov A.V."/>
            <person name="Beletsky A.V."/>
            <person name="Banks D."/>
            <person name="Pimenov N.V."/>
            <person name="Frank Y.A."/>
            <person name="Karnachuk O.V."/>
            <person name="Ravin N.V."/>
        </authorList>
    </citation>
    <scope>NUCLEOTIDE SEQUENCE [LARGE SCALE GENOMIC DNA]</scope>
    <source>
        <strain evidence="2">BY5</strain>
    </source>
</reference>
<dbReference type="PANTHER" id="PTHR46656:SF3">
    <property type="entry name" value="PUTATIVE-RELATED"/>
    <property type="match status" value="1"/>
</dbReference>
<evidence type="ECO:0000313" key="2">
    <source>
        <dbReference type="EMBL" id="RCK81661.1"/>
    </source>
</evidence>
<comment type="caution">
    <text evidence="2">The sequence shown here is derived from an EMBL/GenBank/DDBJ whole genome shotgun (WGS) entry which is preliminary data.</text>
</comment>
<dbReference type="PANTHER" id="PTHR46656">
    <property type="entry name" value="PUTATIVE-RELATED"/>
    <property type="match status" value="1"/>
</dbReference>
<gene>
    <name evidence="2" type="ORF">OZSIB_0795</name>
</gene>
<evidence type="ECO:0000256" key="1">
    <source>
        <dbReference type="SAM" id="MobiDB-lite"/>
    </source>
</evidence>
<proteinExistence type="predicted"/>